<reference evidence="2 3" key="2">
    <citation type="submission" date="2018-11" db="EMBL/GenBank/DDBJ databases">
        <authorList>
            <consortium name="Pathogen Informatics"/>
        </authorList>
    </citation>
    <scope>NUCLEOTIDE SEQUENCE [LARGE SCALE GENOMIC DNA]</scope>
    <source>
        <strain evidence="2">Dakar</strain>
        <strain evidence="3">Dakar, Senegal</strain>
    </source>
</reference>
<dbReference type="AlphaFoldDB" id="A0A183KZ30"/>
<dbReference type="EMBL" id="UZAK01044061">
    <property type="protein sequence ID" value="VDP71841.1"/>
    <property type="molecule type" value="Genomic_DNA"/>
</dbReference>
<protein>
    <submittedName>
        <fullName evidence="4">Transposase</fullName>
    </submittedName>
</protein>
<dbReference type="Proteomes" id="UP000279833">
    <property type="component" value="Unassembled WGS sequence"/>
</dbReference>
<dbReference type="STRING" id="6186.A0A183KZ30"/>
<organism evidence="4">
    <name type="scientific">Schistosoma curassoni</name>
    <dbReference type="NCBI Taxonomy" id="6186"/>
    <lineage>
        <taxon>Eukaryota</taxon>
        <taxon>Metazoa</taxon>
        <taxon>Spiralia</taxon>
        <taxon>Lophotrochozoa</taxon>
        <taxon>Platyhelminthes</taxon>
        <taxon>Trematoda</taxon>
        <taxon>Digenea</taxon>
        <taxon>Strigeidida</taxon>
        <taxon>Schistosomatoidea</taxon>
        <taxon>Schistosomatidae</taxon>
        <taxon>Schistosoma</taxon>
    </lineage>
</organism>
<reference evidence="4" key="1">
    <citation type="submission" date="2016-06" db="UniProtKB">
        <authorList>
            <consortium name="WormBaseParasite"/>
        </authorList>
    </citation>
    <scope>IDENTIFICATION</scope>
</reference>
<dbReference type="WBParaSite" id="SCUD_0002033001-mRNA-1">
    <property type="protein sequence ID" value="SCUD_0002033001-mRNA-1"/>
    <property type="gene ID" value="SCUD_0002033001"/>
</dbReference>
<accession>A0A183KZ30</accession>
<evidence type="ECO:0000313" key="4">
    <source>
        <dbReference type="WBParaSite" id="SCUD_0002033001-mRNA-1"/>
    </source>
</evidence>
<feature type="compositionally biased region" description="Basic and acidic residues" evidence="1">
    <location>
        <begin position="19"/>
        <end position="32"/>
    </location>
</feature>
<name>A0A183KZ30_9TREM</name>
<evidence type="ECO:0000313" key="3">
    <source>
        <dbReference type="Proteomes" id="UP000279833"/>
    </source>
</evidence>
<evidence type="ECO:0000256" key="1">
    <source>
        <dbReference type="SAM" id="MobiDB-lite"/>
    </source>
</evidence>
<proteinExistence type="predicted"/>
<evidence type="ECO:0000313" key="2">
    <source>
        <dbReference type="EMBL" id="VDP71841.1"/>
    </source>
</evidence>
<gene>
    <name evidence="2" type="ORF">SCUD_LOCUS20327</name>
</gene>
<keyword evidence="3" id="KW-1185">Reference proteome</keyword>
<sequence>MQQSDLEHVKTFTYLGSITDKHGGSDTDKQGREGVGPKGWRIQSQIRVYLWLGLIKDFTAYTFGLPGGYDKNIFKTPKPPNELIYLGKK</sequence>
<feature type="region of interest" description="Disordered" evidence="1">
    <location>
        <begin position="17"/>
        <end position="37"/>
    </location>
</feature>